<protein>
    <submittedName>
        <fullName evidence="1">Uncharacterized protein</fullName>
    </submittedName>
</protein>
<dbReference type="AlphaFoldDB" id="A0AAD5UEK3"/>
<evidence type="ECO:0000313" key="1">
    <source>
        <dbReference type="EMBL" id="KAJ3255888.1"/>
    </source>
</evidence>
<reference evidence="1" key="1">
    <citation type="submission" date="2020-05" db="EMBL/GenBank/DDBJ databases">
        <title>Phylogenomic resolution of chytrid fungi.</title>
        <authorList>
            <person name="Stajich J.E."/>
            <person name="Amses K."/>
            <person name="Simmons R."/>
            <person name="Seto K."/>
            <person name="Myers J."/>
            <person name="Bonds A."/>
            <person name="Quandt C.A."/>
            <person name="Barry K."/>
            <person name="Liu P."/>
            <person name="Grigoriev I."/>
            <person name="Longcore J.E."/>
            <person name="James T.Y."/>
        </authorList>
    </citation>
    <scope>NUCLEOTIDE SEQUENCE</scope>
    <source>
        <strain evidence="1">PLAUS21</strain>
    </source>
</reference>
<proteinExistence type="predicted"/>
<organism evidence="1 2">
    <name type="scientific">Boothiomyces macroporosus</name>
    <dbReference type="NCBI Taxonomy" id="261099"/>
    <lineage>
        <taxon>Eukaryota</taxon>
        <taxon>Fungi</taxon>
        <taxon>Fungi incertae sedis</taxon>
        <taxon>Chytridiomycota</taxon>
        <taxon>Chytridiomycota incertae sedis</taxon>
        <taxon>Chytridiomycetes</taxon>
        <taxon>Rhizophydiales</taxon>
        <taxon>Terramycetaceae</taxon>
        <taxon>Boothiomyces</taxon>
    </lineage>
</organism>
<dbReference type="Proteomes" id="UP001210925">
    <property type="component" value="Unassembled WGS sequence"/>
</dbReference>
<dbReference type="EMBL" id="JADGKB010000059">
    <property type="protein sequence ID" value="KAJ3255888.1"/>
    <property type="molecule type" value="Genomic_DNA"/>
</dbReference>
<sequence length="116" mass="13931">MKLEIQSKMYQKELENYKIYINEKVCEIQSKQEEILNLKQILVEKKANQVQKRQYDEICFQISDYYSTKKTLLEINRINVQILEIQNEIKETDLVLEKKKKLLGIILSQIHSLKID</sequence>
<name>A0AAD5UEK3_9FUNG</name>
<keyword evidence="2" id="KW-1185">Reference proteome</keyword>
<gene>
    <name evidence="1" type="ORF">HK103_005904</name>
</gene>
<evidence type="ECO:0000313" key="2">
    <source>
        <dbReference type="Proteomes" id="UP001210925"/>
    </source>
</evidence>
<accession>A0AAD5UEK3</accession>
<comment type="caution">
    <text evidence="1">The sequence shown here is derived from an EMBL/GenBank/DDBJ whole genome shotgun (WGS) entry which is preliminary data.</text>
</comment>